<dbReference type="RefSeq" id="WP_169530363.1">
    <property type="nucleotide sequence ID" value="NZ_JABBGH010000001.1"/>
</dbReference>
<protein>
    <submittedName>
        <fullName evidence="1">Uncharacterized protein</fullName>
    </submittedName>
</protein>
<dbReference type="Proteomes" id="UP000559626">
    <property type="component" value="Unassembled WGS sequence"/>
</dbReference>
<evidence type="ECO:0000313" key="1">
    <source>
        <dbReference type="EMBL" id="NML65109.1"/>
    </source>
</evidence>
<dbReference type="EMBL" id="JABBGH010000001">
    <property type="protein sequence ID" value="NML65109.1"/>
    <property type="molecule type" value="Genomic_DNA"/>
</dbReference>
<reference evidence="1 2" key="1">
    <citation type="submission" date="2020-04" db="EMBL/GenBank/DDBJ databases">
        <title>Hymenobacter polaris sp. nov., isolated from Arctic soil.</title>
        <authorList>
            <person name="Dahal R.H."/>
        </authorList>
    </citation>
    <scope>NUCLEOTIDE SEQUENCE [LARGE SCALE GENOMIC DNA]</scope>
    <source>
        <strain evidence="1 2">RP-2-7</strain>
    </source>
</reference>
<accession>A0A7Y0AD33</accession>
<name>A0A7Y0AD33_9BACT</name>
<proteinExistence type="predicted"/>
<keyword evidence="2" id="KW-1185">Reference proteome</keyword>
<evidence type="ECO:0000313" key="2">
    <source>
        <dbReference type="Proteomes" id="UP000559626"/>
    </source>
</evidence>
<comment type="caution">
    <text evidence="1">The sequence shown here is derived from an EMBL/GenBank/DDBJ whole genome shotgun (WGS) entry which is preliminary data.</text>
</comment>
<sequence>MELLLTFTNKTSSTQEFTFSNQSRKAELLGLQVVNQAGQRVLPTHNLLIKPAQSNSNSQFLAAGDTFSYLLKGIVTEYGLEFPGALFELQLGEPYQLQFYYAGQKSNQTILTI</sequence>
<gene>
    <name evidence="1" type="ORF">HHL22_07805</name>
</gene>
<organism evidence="1 2">
    <name type="scientific">Hymenobacter polaris</name>
    <dbReference type="NCBI Taxonomy" id="2682546"/>
    <lineage>
        <taxon>Bacteria</taxon>
        <taxon>Pseudomonadati</taxon>
        <taxon>Bacteroidota</taxon>
        <taxon>Cytophagia</taxon>
        <taxon>Cytophagales</taxon>
        <taxon>Hymenobacteraceae</taxon>
        <taxon>Hymenobacter</taxon>
    </lineage>
</organism>
<dbReference type="AlphaFoldDB" id="A0A7Y0AD33"/>